<dbReference type="PANTHER" id="PTHR34047">
    <property type="entry name" value="NUCLEAR INTRON MATURASE 1, MITOCHONDRIAL-RELATED"/>
    <property type="match status" value="1"/>
</dbReference>
<dbReference type="RefSeq" id="WP_111370778.1">
    <property type="nucleotide sequence ID" value="NZ_CP029480.1"/>
</dbReference>
<keyword evidence="12" id="KW-1185">Reference proteome</keyword>
<dbReference type="PANTHER" id="PTHR34047:SF7">
    <property type="entry name" value="RNA-DIRECTED DNA POLYMERASE"/>
    <property type="match status" value="1"/>
</dbReference>
<dbReference type="InterPro" id="IPR051083">
    <property type="entry name" value="GrpII_Intron_Splice-Mob/Def"/>
</dbReference>
<dbReference type="GO" id="GO:0046872">
    <property type="term" value="F:metal ion binding"/>
    <property type="evidence" value="ECO:0007669"/>
    <property type="project" value="UniProtKB-KW"/>
</dbReference>
<proteinExistence type="inferred from homology"/>
<name>A0A2Z4G943_9BACT</name>
<dbReference type="KEGG" id="als:DJ013_05655"/>
<dbReference type="GO" id="GO:0003964">
    <property type="term" value="F:RNA-directed DNA polymerase activity"/>
    <property type="evidence" value="ECO:0007669"/>
    <property type="project" value="UniProtKB-KW"/>
</dbReference>
<dbReference type="PRINTS" id="PR00866">
    <property type="entry name" value="RNADNAPOLMS"/>
</dbReference>
<evidence type="ECO:0000313" key="12">
    <source>
        <dbReference type="Proteomes" id="UP000249873"/>
    </source>
</evidence>
<dbReference type="Proteomes" id="UP000249873">
    <property type="component" value="Chromosome"/>
</dbReference>
<evidence type="ECO:0000256" key="1">
    <source>
        <dbReference type="ARBA" id="ARBA00012493"/>
    </source>
</evidence>
<gene>
    <name evidence="11" type="ORF">DJ013_05655</name>
</gene>
<dbReference type="InterPro" id="IPR043502">
    <property type="entry name" value="DNA/RNA_pol_sf"/>
</dbReference>
<keyword evidence="7" id="KW-0051">Antiviral defense</keyword>
<dbReference type="GO" id="GO:0051607">
    <property type="term" value="P:defense response to virus"/>
    <property type="evidence" value="ECO:0007669"/>
    <property type="project" value="UniProtKB-KW"/>
</dbReference>
<accession>A0A2Z4G943</accession>
<feature type="domain" description="Reverse transcriptase" evidence="10">
    <location>
        <begin position="1"/>
        <end position="253"/>
    </location>
</feature>
<dbReference type="CDD" id="cd03487">
    <property type="entry name" value="RT_Bac_retron_II"/>
    <property type="match status" value="1"/>
</dbReference>
<comment type="catalytic activity">
    <reaction evidence="9">
        <text>DNA(n) + a 2'-deoxyribonucleoside 5'-triphosphate = DNA(n+1) + diphosphate</text>
        <dbReference type="Rhea" id="RHEA:22508"/>
        <dbReference type="Rhea" id="RHEA-COMP:17339"/>
        <dbReference type="Rhea" id="RHEA-COMP:17340"/>
        <dbReference type="ChEBI" id="CHEBI:33019"/>
        <dbReference type="ChEBI" id="CHEBI:61560"/>
        <dbReference type="ChEBI" id="CHEBI:173112"/>
        <dbReference type="EC" id="2.7.7.49"/>
    </reaction>
</comment>
<evidence type="ECO:0000256" key="9">
    <source>
        <dbReference type="ARBA" id="ARBA00048173"/>
    </source>
</evidence>
<evidence type="ECO:0000256" key="7">
    <source>
        <dbReference type="ARBA" id="ARBA00023118"/>
    </source>
</evidence>
<dbReference type="EMBL" id="CP029480">
    <property type="protein sequence ID" value="AWV97676.1"/>
    <property type="molecule type" value="Genomic_DNA"/>
</dbReference>
<keyword evidence="3" id="KW-0548">Nucleotidyltransferase</keyword>
<dbReference type="PROSITE" id="PS50878">
    <property type="entry name" value="RT_POL"/>
    <property type="match status" value="1"/>
</dbReference>
<reference evidence="11 12" key="1">
    <citation type="submission" date="2018-05" db="EMBL/GenBank/DDBJ databases">
        <title>Complete genome sequence of Arcticibacterium luteifluviistationis SM1504T, a cytophagaceae bacterium isolated from Arctic surface seawater.</title>
        <authorList>
            <person name="Li Y."/>
            <person name="Qin Q.-L."/>
        </authorList>
    </citation>
    <scope>NUCLEOTIDE SEQUENCE [LARGE SCALE GENOMIC DNA]</scope>
    <source>
        <strain evidence="11 12">SM1504</strain>
    </source>
</reference>
<evidence type="ECO:0000256" key="5">
    <source>
        <dbReference type="ARBA" id="ARBA00022842"/>
    </source>
</evidence>
<dbReference type="OrthoDB" id="9780724at2"/>
<dbReference type="Pfam" id="PF00078">
    <property type="entry name" value="RVT_1"/>
    <property type="match status" value="1"/>
</dbReference>
<keyword evidence="4" id="KW-0479">Metal-binding</keyword>
<dbReference type="AlphaFoldDB" id="A0A2Z4G943"/>
<evidence type="ECO:0000259" key="10">
    <source>
        <dbReference type="PROSITE" id="PS50878"/>
    </source>
</evidence>
<dbReference type="InterPro" id="IPR000123">
    <property type="entry name" value="Reverse_transcriptase_msDNA"/>
</dbReference>
<keyword evidence="5" id="KW-0460">Magnesium</keyword>
<dbReference type="SUPFAM" id="SSF56672">
    <property type="entry name" value="DNA/RNA polymerases"/>
    <property type="match status" value="1"/>
</dbReference>
<dbReference type="InterPro" id="IPR000477">
    <property type="entry name" value="RT_dom"/>
</dbReference>
<evidence type="ECO:0000313" key="11">
    <source>
        <dbReference type="EMBL" id="AWV97676.1"/>
    </source>
</evidence>
<dbReference type="GO" id="GO:0003723">
    <property type="term" value="F:RNA binding"/>
    <property type="evidence" value="ECO:0007669"/>
    <property type="project" value="InterPro"/>
</dbReference>
<dbReference type="EC" id="2.7.7.49" evidence="1"/>
<evidence type="ECO:0000256" key="3">
    <source>
        <dbReference type="ARBA" id="ARBA00022695"/>
    </source>
</evidence>
<evidence type="ECO:0000256" key="4">
    <source>
        <dbReference type="ARBA" id="ARBA00022723"/>
    </source>
</evidence>
<keyword evidence="2" id="KW-0808">Transferase</keyword>
<evidence type="ECO:0000256" key="6">
    <source>
        <dbReference type="ARBA" id="ARBA00022918"/>
    </source>
</evidence>
<evidence type="ECO:0000256" key="2">
    <source>
        <dbReference type="ARBA" id="ARBA00022679"/>
    </source>
</evidence>
<comment type="similarity">
    <text evidence="8">Belongs to the bacterial reverse transcriptase family.</text>
</comment>
<sequence>MKKLYLADIEERSRRFLGCRTIDDLCCLGFVKNELLLHSLNISYYSFELRKKSGKMRQIESPNESLKKVLRQFNYYLQCVYYIHQTDASQGYIITPKKSKVCKSILENARVHLRNRFMLNIDFQDFFHQISFERLAKRLSETPFKFDTSTSKLLALLFTYKGRLPMGAPTSPVLSNLCVMKLDMEMSEWSKKNGVTYSRFVDDLTFSRDDSEFISDTYTEINHICLKHSLKVNPAKIKYFGEGSLRKVTGLILRETIDIEDGFYHELDKDFNRMKNLVEVVIINHGVKSNDEVQTFKKEIEGQINFIGMVEGYNSPIFNQYRQKLKAVMNPAEEVLSVRWTNFNYV</sequence>
<evidence type="ECO:0000256" key="8">
    <source>
        <dbReference type="ARBA" id="ARBA00034120"/>
    </source>
</evidence>
<protein>
    <recommendedName>
        <fullName evidence="1">RNA-directed DNA polymerase</fullName>
        <ecNumber evidence="1">2.7.7.49</ecNumber>
    </recommendedName>
</protein>
<keyword evidence="6" id="KW-0695">RNA-directed DNA polymerase</keyword>
<organism evidence="11 12">
    <name type="scientific">Arcticibacterium luteifluviistationis</name>
    <dbReference type="NCBI Taxonomy" id="1784714"/>
    <lineage>
        <taxon>Bacteria</taxon>
        <taxon>Pseudomonadati</taxon>
        <taxon>Bacteroidota</taxon>
        <taxon>Cytophagia</taxon>
        <taxon>Cytophagales</taxon>
        <taxon>Leadbetterellaceae</taxon>
        <taxon>Arcticibacterium</taxon>
    </lineage>
</organism>